<evidence type="ECO:0000256" key="2">
    <source>
        <dbReference type="SAM" id="MobiDB-lite"/>
    </source>
</evidence>
<dbReference type="Pfam" id="PF13205">
    <property type="entry name" value="Big_5"/>
    <property type="match status" value="3"/>
</dbReference>
<evidence type="ECO:0000256" key="3">
    <source>
        <dbReference type="SAM" id="SignalP"/>
    </source>
</evidence>
<organism evidence="5 6">
    <name type="scientific">Hyalangium rubrum</name>
    <dbReference type="NCBI Taxonomy" id="3103134"/>
    <lineage>
        <taxon>Bacteria</taxon>
        <taxon>Pseudomonadati</taxon>
        <taxon>Myxococcota</taxon>
        <taxon>Myxococcia</taxon>
        <taxon>Myxococcales</taxon>
        <taxon>Cystobacterineae</taxon>
        <taxon>Archangiaceae</taxon>
        <taxon>Hyalangium</taxon>
    </lineage>
</organism>
<proteinExistence type="predicted"/>
<feature type="chain" id="PRO_5046433487" evidence="3">
    <location>
        <begin position="25"/>
        <end position="641"/>
    </location>
</feature>
<dbReference type="EMBL" id="JAXIVS010000001">
    <property type="protein sequence ID" value="MDY7225517.1"/>
    <property type="molecule type" value="Genomic_DNA"/>
</dbReference>
<sequence>MRRLPLLFLCATCALMLSTGCGGGDDPVPDSGTPYVPPIPDAGTPDSGVPDSGTVDLFPPSVSSHTPPNNAIAVPPESVITVTFNEPMRADRGTLQISPGNTLIQVRPEFWNTARTTVTFTFAQGLPLKTKLTLNVVDFADAAGNPLPAPFTFTFTVSDGLPPRVAEAAPIEGASQVPLSTAQVSLTFNEPMDTSVGTLTPGGGLTLGTPTWSADKQTLTAPISGLVNNGVYSVRLQGFRNLIGKAFDETTYLGDGKLDFGTGPDVTPPTVAETSPAPGEQNVPADSTSLIYVAFSEPMSPVGTATLVDNGNTPLAATWSSDGFIATFDVLDRLRPGATLRVQFAGFKDRAGNAFNPNVYLTSGAITFATATDRTRPYVVSSNPAEGAQEVYAFELYVKPGSPPTVGQRKVITFQFSEPMNTAFMDGTLYSTGDGTIPPRTLTGQWSTNRRTLTFTLNPPPTGGPPLEQFRQYSLDLSTLRDPSGNLLDTMHPVLQDGRLDFKTLPNDVDLNQACEDVLLKTNLISVTATSTITGATPRTDVLRERYSVTLPASGTQFQGFTKFIPSTHAEYSLFLSTSVLTTMTDATGESAIVRQGNAPDACPNHIRYYVDFAARSYPELRMRFGPSAESQFQLLLLGTL</sequence>
<feature type="region of interest" description="Disordered" evidence="2">
    <location>
        <begin position="28"/>
        <end position="47"/>
    </location>
</feature>
<gene>
    <name evidence="5" type="ORF">SYV04_03950</name>
</gene>
<name>A0ABU5GXB0_9BACT</name>
<evidence type="ECO:0000256" key="1">
    <source>
        <dbReference type="ARBA" id="ARBA00022729"/>
    </source>
</evidence>
<feature type="signal peptide" evidence="3">
    <location>
        <begin position="1"/>
        <end position="24"/>
    </location>
</feature>
<dbReference type="InterPro" id="IPR014755">
    <property type="entry name" value="Cu-Rt/internalin_Ig-like"/>
</dbReference>
<dbReference type="RefSeq" id="WP_321544226.1">
    <property type="nucleotide sequence ID" value="NZ_JAXIVS010000001.1"/>
</dbReference>
<feature type="domain" description="SbsA Ig-like" evidence="4">
    <location>
        <begin position="265"/>
        <end position="357"/>
    </location>
</feature>
<evidence type="ECO:0000259" key="4">
    <source>
        <dbReference type="Pfam" id="PF13205"/>
    </source>
</evidence>
<evidence type="ECO:0000313" key="6">
    <source>
        <dbReference type="Proteomes" id="UP001291309"/>
    </source>
</evidence>
<feature type="domain" description="SbsA Ig-like" evidence="4">
    <location>
        <begin position="59"/>
        <end position="156"/>
    </location>
</feature>
<keyword evidence="6" id="KW-1185">Reference proteome</keyword>
<keyword evidence="1 3" id="KW-0732">Signal</keyword>
<dbReference type="PROSITE" id="PS51257">
    <property type="entry name" value="PROKAR_LIPOPROTEIN"/>
    <property type="match status" value="1"/>
</dbReference>
<comment type="caution">
    <text evidence="5">The sequence shown here is derived from an EMBL/GenBank/DDBJ whole genome shotgun (WGS) entry which is preliminary data.</text>
</comment>
<dbReference type="Gene3D" id="2.60.40.1220">
    <property type="match status" value="3"/>
</dbReference>
<reference evidence="5 6" key="1">
    <citation type="submission" date="2023-12" db="EMBL/GenBank/DDBJ databases">
        <title>the genome sequence of Hyalangium sp. s54d21.</title>
        <authorList>
            <person name="Zhang X."/>
        </authorList>
    </citation>
    <scope>NUCLEOTIDE SEQUENCE [LARGE SCALE GENOMIC DNA]</scope>
    <source>
        <strain evidence="6">s54d21</strain>
    </source>
</reference>
<dbReference type="InterPro" id="IPR032812">
    <property type="entry name" value="SbsA_Ig"/>
</dbReference>
<feature type="domain" description="SbsA Ig-like" evidence="4">
    <location>
        <begin position="373"/>
        <end position="488"/>
    </location>
</feature>
<accession>A0ABU5GXB0</accession>
<evidence type="ECO:0000313" key="5">
    <source>
        <dbReference type="EMBL" id="MDY7225517.1"/>
    </source>
</evidence>
<dbReference type="Proteomes" id="UP001291309">
    <property type="component" value="Unassembled WGS sequence"/>
</dbReference>
<protein>
    <submittedName>
        <fullName evidence="5">Ig-like domain-containing protein</fullName>
    </submittedName>
</protein>